<dbReference type="PANTHER" id="PTHR30636:SF3">
    <property type="entry name" value="UPF0701 PROTEIN YICC"/>
    <property type="match status" value="1"/>
</dbReference>
<evidence type="ECO:0000259" key="7">
    <source>
        <dbReference type="Pfam" id="PF08340"/>
    </source>
</evidence>
<reference evidence="8 9" key="1">
    <citation type="submission" date="2018-05" db="EMBL/GenBank/DDBJ databases">
        <title>Coraliomargarita sinensis sp. nov., isolated from a marine solar saltern.</title>
        <authorList>
            <person name="Zhou L.Y."/>
        </authorList>
    </citation>
    <scope>NUCLEOTIDE SEQUENCE [LARGE SCALE GENOMIC DNA]</scope>
    <source>
        <strain evidence="8 9">WN38</strain>
    </source>
</reference>
<dbReference type="FunCoup" id="A0A317ZFH2">
    <property type="interactions" value="212"/>
</dbReference>
<dbReference type="GO" id="GO:0016787">
    <property type="term" value="F:hydrolase activity"/>
    <property type="evidence" value="ECO:0007669"/>
    <property type="project" value="UniProtKB-KW"/>
</dbReference>
<evidence type="ECO:0000256" key="3">
    <source>
        <dbReference type="ARBA" id="ARBA00022759"/>
    </source>
</evidence>
<dbReference type="RefSeq" id="WP_110130768.1">
    <property type="nucleotide sequence ID" value="NZ_QHJQ01000004.1"/>
</dbReference>
<name>A0A317ZFH2_9BACT</name>
<dbReference type="InterPro" id="IPR013551">
    <property type="entry name" value="YicC-like_C"/>
</dbReference>
<dbReference type="EMBL" id="QHJQ01000004">
    <property type="protein sequence ID" value="PXA04314.1"/>
    <property type="molecule type" value="Genomic_DNA"/>
</dbReference>
<comment type="caution">
    <text evidence="8">The sequence shown here is derived from an EMBL/GenBank/DDBJ whole genome shotgun (WGS) entry which is preliminary data.</text>
</comment>
<evidence type="ECO:0000256" key="4">
    <source>
        <dbReference type="ARBA" id="ARBA00022801"/>
    </source>
</evidence>
<evidence type="ECO:0000259" key="6">
    <source>
        <dbReference type="Pfam" id="PF03755"/>
    </source>
</evidence>
<keyword evidence="4" id="KW-0378">Hydrolase</keyword>
<dbReference type="InterPro" id="IPR013527">
    <property type="entry name" value="YicC-like_N"/>
</dbReference>
<dbReference type="NCBIfam" id="TIGR00255">
    <property type="entry name" value="YicC/YloC family endoribonuclease"/>
    <property type="match status" value="1"/>
</dbReference>
<accession>A0A317ZFH2</accession>
<comment type="similarity">
    <text evidence="5">Belongs to the YicC/YloC family.</text>
</comment>
<proteinExistence type="inferred from homology"/>
<feature type="domain" description="Endoribonuclease YicC-like N-terminal" evidence="6">
    <location>
        <begin position="1"/>
        <end position="157"/>
    </location>
</feature>
<comment type="cofactor">
    <cofactor evidence="1">
        <name>a divalent metal cation</name>
        <dbReference type="ChEBI" id="CHEBI:60240"/>
    </cofactor>
</comment>
<dbReference type="Pfam" id="PF03755">
    <property type="entry name" value="YicC-like_N"/>
    <property type="match status" value="1"/>
</dbReference>
<dbReference type="InterPro" id="IPR005229">
    <property type="entry name" value="YicC/YloC-like"/>
</dbReference>
<dbReference type="OrthoDB" id="9771229at2"/>
<organism evidence="8 9">
    <name type="scientific">Coraliomargarita sinensis</name>
    <dbReference type="NCBI Taxonomy" id="2174842"/>
    <lineage>
        <taxon>Bacteria</taxon>
        <taxon>Pseudomonadati</taxon>
        <taxon>Verrucomicrobiota</taxon>
        <taxon>Opitutia</taxon>
        <taxon>Puniceicoccales</taxon>
        <taxon>Coraliomargaritaceae</taxon>
        <taxon>Coraliomargarita</taxon>
    </lineage>
</organism>
<evidence type="ECO:0000256" key="1">
    <source>
        <dbReference type="ARBA" id="ARBA00001968"/>
    </source>
</evidence>
<dbReference type="GO" id="GO:0004521">
    <property type="term" value="F:RNA endonuclease activity"/>
    <property type="evidence" value="ECO:0007669"/>
    <property type="project" value="InterPro"/>
</dbReference>
<gene>
    <name evidence="8" type="ORF">DDZ13_07220</name>
</gene>
<dbReference type="AlphaFoldDB" id="A0A317ZFH2"/>
<keyword evidence="9" id="KW-1185">Reference proteome</keyword>
<feature type="domain" description="Endoribonuclease YicC-like C-terminal" evidence="7">
    <location>
        <begin position="177"/>
        <end position="293"/>
    </location>
</feature>
<dbReference type="InParanoid" id="A0A317ZFH2"/>
<evidence type="ECO:0000256" key="2">
    <source>
        <dbReference type="ARBA" id="ARBA00022722"/>
    </source>
</evidence>
<dbReference type="PANTHER" id="PTHR30636">
    <property type="entry name" value="UPF0701 PROTEIN YICC"/>
    <property type="match status" value="1"/>
</dbReference>
<dbReference type="Proteomes" id="UP000247099">
    <property type="component" value="Unassembled WGS sequence"/>
</dbReference>
<sequence length="293" mass="33160">MRSMTGYGSGMTEAPTHKLKLQVEITSVNRKTLDLNLSSPREWNGLDQKCNEWLKGKFERGRLNVAIKAQSIDSESNGPEWNEELMEQTLNRLKAFAVKNGVSLNADGSLILKIAQSIQEKAALPDWRELEEPLQKAFEQALNDLNSMREKEGQALQSDLQARVADMKTLRQEIAGHAEGTVASYRTALMERLNQLELELDASDERVLKEVALFADRCDISEEITRLGSHFEQFNELSRSKAGSGRKMDFLCQEIHREFNTIGSKANQIEITRAVIEGKNALERIREQVQNVE</sequence>
<keyword evidence="2" id="KW-0540">Nuclease</keyword>
<protein>
    <submittedName>
        <fullName evidence="8">YicC family protein</fullName>
    </submittedName>
</protein>
<keyword evidence="3" id="KW-0255">Endonuclease</keyword>
<evidence type="ECO:0000256" key="5">
    <source>
        <dbReference type="ARBA" id="ARBA00035648"/>
    </source>
</evidence>
<dbReference type="Pfam" id="PF08340">
    <property type="entry name" value="YicC-like_C"/>
    <property type="match status" value="1"/>
</dbReference>
<evidence type="ECO:0000313" key="9">
    <source>
        <dbReference type="Proteomes" id="UP000247099"/>
    </source>
</evidence>
<evidence type="ECO:0000313" key="8">
    <source>
        <dbReference type="EMBL" id="PXA04314.1"/>
    </source>
</evidence>